<evidence type="ECO:0008006" key="3">
    <source>
        <dbReference type="Google" id="ProtNLM"/>
    </source>
</evidence>
<dbReference type="EMBL" id="JBBPCC010000038">
    <property type="protein sequence ID" value="MEK8132933.1"/>
    <property type="molecule type" value="Genomic_DNA"/>
</dbReference>
<accession>A0ABU9DXS6</accession>
<evidence type="ECO:0000313" key="1">
    <source>
        <dbReference type="EMBL" id="MEK8132933.1"/>
    </source>
</evidence>
<dbReference type="RefSeq" id="WP_341420060.1">
    <property type="nucleotide sequence ID" value="NZ_JBBPCC010000038.1"/>
</dbReference>
<proteinExistence type="predicted"/>
<keyword evidence="2" id="KW-1185">Reference proteome</keyword>
<name>A0ABU9DXS6_9BACL</name>
<organism evidence="1 2">
    <name type="scientific">Paenibacillus filicis</name>
    <dbReference type="NCBI Taxonomy" id="669464"/>
    <lineage>
        <taxon>Bacteria</taxon>
        <taxon>Bacillati</taxon>
        <taxon>Bacillota</taxon>
        <taxon>Bacilli</taxon>
        <taxon>Bacillales</taxon>
        <taxon>Paenibacillaceae</taxon>
        <taxon>Paenibacillus</taxon>
    </lineage>
</organism>
<sequence length="121" mass="14898">MGTMQDWMKEKEATFKAEHEILVDKLAQGVNGVEWLVAQIVIDKNRLESLDTWLLFLKIHKHNDVRKVMQDALLQNEKKFYRRYRCNWWISVDETLTHLKLQKERDYDWYFDFLNETYKER</sequence>
<protein>
    <recommendedName>
        <fullName evidence="3">Transposase</fullName>
    </recommendedName>
</protein>
<dbReference type="Proteomes" id="UP001469365">
    <property type="component" value="Unassembled WGS sequence"/>
</dbReference>
<gene>
    <name evidence="1" type="ORF">WMW72_34130</name>
</gene>
<comment type="caution">
    <text evidence="1">The sequence shown here is derived from an EMBL/GenBank/DDBJ whole genome shotgun (WGS) entry which is preliminary data.</text>
</comment>
<evidence type="ECO:0000313" key="2">
    <source>
        <dbReference type="Proteomes" id="UP001469365"/>
    </source>
</evidence>
<reference evidence="1 2" key="1">
    <citation type="submission" date="2024-04" db="EMBL/GenBank/DDBJ databases">
        <title>draft genome sequnece of Paenibacillus filicis.</title>
        <authorList>
            <person name="Kim D.-U."/>
        </authorList>
    </citation>
    <scope>NUCLEOTIDE SEQUENCE [LARGE SCALE GENOMIC DNA]</scope>
    <source>
        <strain evidence="1 2">KACC14197</strain>
    </source>
</reference>